<organism evidence="3 4">
    <name type="scientific">Parvularcula bermudensis (strain ATCC BAA-594 / HTCC2503 / KCTC 12087)</name>
    <dbReference type="NCBI Taxonomy" id="314260"/>
    <lineage>
        <taxon>Bacteria</taxon>
        <taxon>Pseudomonadati</taxon>
        <taxon>Pseudomonadota</taxon>
        <taxon>Alphaproteobacteria</taxon>
        <taxon>Parvularculales</taxon>
        <taxon>Parvularculaceae</taxon>
        <taxon>Parvularcula</taxon>
    </lineage>
</organism>
<gene>
    <name evidence="3" type="ordered locus">PB2503_00465</name>
</gene>
<keyword evidence="4" id="KW-1185">Reference proteome</keyword>
<dbReference type="STRING" id="314260.PB2503_00465"/>
<accession>E0TIK2</accession>
<sequence length="155" mass="16675">MPPDRKPNFISQRSMTMTENWQFWAILAAAFAALTTIFGKVGIENVPADYGTFVRTVVIVIFAGAIAWRTTTHDAISIISTRSYAFLGLSGLATGASWLCYYRALQLGPASRVAPIDKLSVAVVAVMGVIFFGEVLSPKQVLGVALVTFGALLML</sequence>
<dbReference type="SUPFAM" id="SSF103481">
    <property type="entry name" value="Multidrug resistance efflux transporter EmrE"/>
    <property type="match status" value="1"/>
</dbReference>
<dbReference type="FunFam" id="1.10.3730.20:FF:000009">
    <property type="entry name" value="EamA family transporter"/>
    <property type="match status" value="1"/>
</dbReference>
<feature type="transmembrane region" description="Helical" evidence="1">
    <location>
        <begin position="21"/>
        <end position="41"/>
    </location>
</feature>
<dbReference type="GO" id="GO:0016020">
    <property type="term" value="C:membrane"/>
    <property type="evidence" value="ECO:0007669"/>
    <property type="project" value="InterPro"/>
</dbReference>
<dbReference type="InterPro" id="IPR000620">
    <property type="entry name" value="EamA_dom"/>
</dbReference>
<reference evidence="3 4" key="2">
    <citation type="journal article" date="2011" name="J. Bacteriol.">
        <title>Complete genome sequence of strain HTCC2503T of Parvularcula bermudensis, the type species of the order "Parvularculales" in the class Alphaproteobacteria.</title>
        <authorList>
            <person name="Oh H.M."/>
            <person name="Kang I."/>
            <person name="Vergin K.L."/>
            <person name="Kang D."/>
            <person name="Rhee K.H."/>
            <person name="Giovannoni S.J."/>
            <person name="Cho J.C."/>
        </authorList>
    </citation>
    <scope>NUCLEOTIDE SEQUENCE [LARGE SCALE GENOMIC DNA]</scope>
    <source>
        <strain evidence="4">ATCC BAA-594 / HTCC2503 / KCTC 12087</strain>
    </source>
</reference>
<feature type="transmembrane region" description="Helical" evidence="1">
    <location>
        <begin position="83"/>
        <end position="104"/>
    </location>
</feature>
<evidence type="ECO:0000313" key="3">
    <source>
        <dbReference type="EMBL" id="ADM10860.1"/>
    </source>
</evidence>
<name>E0TIK2_PARBH</name>
<dbReference type="eggNOG" id="COG2510">
    <property type="taxonomic scope" value="Bacteria"/>
</dbReference>
<proteinExistence type="predicted"/>
<keyword evidence="1" id="KW-0812">Transmembrane</keyword>
<keyword evidence="1" id="KW-0472">Membrane</keyword>
<feature type="domain" description="EamA" evidence="2">
    <location>
        <begin position="21"/>
        <end position="154"/>
    </location>
</feature>
<keyword evidence="1" id="KW-1133">Transmembrane helix</keyword>
<dbReference type="Pfam" id="PF00892">
    <property type="entry name" value="EamA"/>
    <property type="match status" value="1"/>
</dbReference>
<feature type="transmembrane region" description="Helical" evidence="1">
    <location>
        <begin position="119"/>
        <end position="136"/>
    </location>
</feature>
<dbReference type="AlphaFoldDB" id="E0TIK2"/>
<evidence type="ECO:0000259" key="2">
    <source>
        <dbReference type="Pfam" id="PF00892"/>
    </source>
</evidence>
<dbReference type="Gene3D" id="1.10.3730.20">
    <property type="match status" value="1"/>
</dbReference>
<dbReference type="KEGG" id="pbr:PB2503_00465"/>
<protein>
    <recommendedName>
        <fullName evidence="2">EamA domain-containing protein</fullName>
    </recommendedName>
</protein>
<dbReference type="PANTHER" id="PTHR22911:SF137">
    <property type="entry name" value="SOLUTE CARRIER FAMILY 35 MEMBER G2-RELATED"/>
    <property type="match status" value="1"/>
</dbReference>
<dbReference type="Proteomes" id="UP000001302">
    <property type="component" value="Chromosome"/>
</dbReference>
<dbReference type="InterPro" id="IPR037185">
    <property type="entry name" value="EmrE-like"/>
</dbReference>
<evidence type="ECO:0000313" key="4">
    <source>
        <dbReference type="Proteomes" id="UP000001302"/>
    </source>
</evidence>
<reference evidence="4" key="1">
    <citation type="submission" date="2010-08" db="EMBL/GenBank/DDBJ databases">
        <title>Genome sequence of Parvularcula bermudensis HTCC2503.</title>
        <authorList>
            <person name="Kang D.-M."/>
            <person name="Oh H.-M."/>
            <person name="Cho J.-C."/>
        </authorList>
    </citation>
    <scope>NUCLEOTIDE SEQUENCE [LARGE SCALE GENOMIC DNA]</scope>
    <source>
        <strain evidence="4">ATCC BAA-594 / HTCC2503 / KCTC 12087</strain>
    </source>
</reference>
<dbReference type="PANTHER" id="PTHR22911">
    <property type="entry name" value="ACYL-MALONYL CONDENSING ENZYME-RELATED"/>
    <property type="match status" value="1"/>
</dbReference>
<dbReference type="HOGENOM" id="CLU_120467_0_0_5"/>
<feature type="transmembrane region" description="Helical" evidence="1">
    <location>
        <begin position="53"/>
        <end position="71"/>
    </location>
</feature>
<evidence type="ECO:0000256" key="1">
    <source>
        <dbReference type="SAM" id="Phobius"/>
    </source>
</evidence>
<dbReference type="EMBL" id="CP002156">
    <property type="protein sequence ID" value="ADM10860.1"/>
    <property type="molecule type" value="Genomic_DNA"/>
</dbReference>